<evidence type="ECO:0000256" key="1">
    <source>
        <dbReference type="ARBA" id="ARBA00007879"/>
    </source>
</evidence>
<dbReference type="PANTHER" id="PTHR16557:SF2">
    <property type="entry name" value="NUCLEIC ACID DIOXYGENASE ALKBH1"/>
    <property type="match status" value="1"/>
</dbReference>
<keyword evidence="3" id="KW-0223">Dioxygenase</keyword>
<dbReference type="InterPro" id="IPR037151">
    <property type="entry name" value="AlkB-like_sf"/>
</dbReference>
<evidence type="ECO:0000256" key="4">
    <source>
        <dbReference type="ARBA" id="ARBA00023002"/>
    </source>
</evidence>
<dbReference type="InParanoid" id="A0A2G5EV25"/>
<dbReference type="GO" id="GO:0035513">
    <property type="term" value="P:oxidative RNA demethylation"/>
    <property type="evidence" value="ECO:0007669"/>
    <property type="project" value="TreeGrafter"/>
</dbReference>
<evidence type="ECO:0000256" key="6">
    <source>
        <dbReference type="PIRSR" id="PIRSR604574-2"/>
    </source>
</evidence>
<accession>A0A2G5EV25</accession>
<keyword evidence="2 6" id="KW-0479">Metal-binding</keyword>
<organism evidence="9 10">
    <name type="scientific">Aquilegia coerulea</name>
    <name type="common">Rocky mountain columbine</name>
    <dbReference type="NCBI Taxonomy" id="218851"/>
    <lineage>
        <taxon>Eukaryota</taxon>
        <taxon>Viridiplantae</taxon>
        <taxon>Streptophyta</taxon>
        <taxon>Embryophyta</taxon>
        <taxon>Tracheophyta</taxon>
        <taxon>Spermatophyta</taxon>
        <taxon>Magnoliopsida</taxon>
        <taxon>Ranunculales</taxon>
        <taxon>Ranunculaceae</taxon>
        <taxon>Thalictroideae</taxon>
        <taxon>Aquilegia</taxon>
    </lineage>
</organism>
<dbReference type="SUPFAM" id="SSF51197">
    <property type="entry name" value="Clavaminate synthase-like"/>
    <property type="match status" value="1"/>
</dbReference>
<evidence type="ECO:0000256" key="7">
    <source>
        <dbReference type="SAM" id="MobiDB-lite"/>
    </source>
</evidence>
<feature type="compositionally biased region" description="Polar residues" evidence="7">
    <location>
        <begin position="23"/>
        <end position="43"/>
    </location>
</feature>
<keyword evidence="10" id="KW-1185">Reference proteome</keyword>
<dbReference type="Gene3D" id="2.60.120.590">
    <property type="entry name" value="Alpha-ketoglutarate-dependent dioxygenase AlkB-like"/>
    <property type="match status" value="1"/>
</dbReference>
<name>A0A2G5EV25_AQUCA</name>
<dbReference type="GO" id="GO:0005737">
    <property type="term" value="C:cytoplasm"/>
    <property type="evidence" value="ECO:0007669"/>
    <property type="project" value="TreeGrafter"/>
</dbReference>
<dbReference type="OrthoDB" id="6614653at2759"/>
<proteinExistence type="inferred from homology"/>
<feature type="compositionally biased region" description="Low complexity" evidence="7">
    <location>
        <begin position="11"/>
        <end position="22"/>
    </location>
</feature>
<sequence length="446" mass="49542">MNHRRSGGWISSNQQTSPSSSNRDSPTQQNQDTTFKSANSKGRSSYIKRPHKGWSSMGMVEGSGSRNSQDALIDDTSDGQSWPSPVVSSPATTLSNVEVPHNDSAPVNNTSSKLHAGPLEVGEDKVMFHSSTNKIPREYSQAGQDEGILHKSPERCMDRIPQARKASPKRESSCSDHVAGEMPTITPFDICLKKHKTVALKPSLLERNREKRKDSERSMLGHLVLRPGMVHLRNFITHEDQIRIIKECRELGVGHGGFYQPGYRDGAKLSLQMMCLGKNWDPQTKSYEEFRSIDGAKPPAIPYIFEELVGMAINASHDFIRKGHIRNPADAIPLMKPDICIVNFYGQSGKLGLHQDKDESPESLKNRLPVVSFSIGDSAEFLYGDDRDADKAEKVELKSGDVLVFGGESRLIFHGVPSIVKDSAPKFLADEADFRPGRLNLTFRKY</sequence>
<dbReference type="AlphaFoldDB" id="A0A2G5EV25"/>
<dbReference type="GO" id="GO:0035515">
    <property type="term" value="F:oxidative RNA demethylase activity"/>
    <property type="evidence" value="ECO:0007669"/>
    <property type="project" value="TreeGrafter"/>
</dbReference>
<evidence type="ECO:0000256" key="2">
    <source>
        <dbReference type="ARBA" id="ARBA00022723"/>
    </source>
</evidence>
<evidence type="ECO:0000256" key="3">
    <source>
        <dbReference type="ARBA" id="ARBA00022964"/>
    </source>
</evidence>
<feature type="binding site" evidence="6">
    <location>
        <position position="414"/>
    </location>
    <ligand>
        <name>Fe cation</name>
        <dbReference type="ChEBI" id="CHEBI:24875"/>
        <note>catalytic</note>
    </ligand>
</feature>
<feature type="compositionally biased region" description="Polar residues" evidence="7">
    <location>
        <begin position="78"/>
        <end position="96"/>
    </location>
</feature>
<evidence type="ECO:0000313" key="9">
    <source>
        <dbReference type="EMBL" id="PIA59613.1"/>
    </source>
</evidence>
<comment type="cofactor">
    <cofactor evidence="6">
        <name>Fe(2+)</name>
        <dbReference type="ChEBI" id="CHEBI:29033"/>
    </cofactor>
    <text evidence="6">Binds 1 Fe(2+) ion per subunit.</text>
</comment>
<gene>
    <name evidence="9" type="ORF">AQUCO_00400478v1</name>
</gene>
<dbReference type="Proteomes" id="UP000230069">
    <property type="component" value="Unassembled WGS sequence"/>
</dbReference>
<feature type="region of interest" description="Disordered" evidence="7">
    <location>
        <begin position="1"/>
        <end position="116"/>
    </location>
</feature>
<keyword evidence="4" id="KW-0560">Oxidoreductase</keyword>
<dbReference type="InterPro" id="IPR027450">
    <property type="entry name" value="AlkB-like"/>
</dbReference>
<feature type="binding site" evidence="6">
    <location>
        <position position="354"/>
    </location>
    <ligand>
        <name>Fe cation</name>
        <dbReference type="ChEBI" id="CHEBI:24875"/>
        <note>catalytic</note>
    </ligand>
</feature>
<feature type="domain" description="Fe2OG dioxygenase" evidence="8">
    <location>
        <begin position="336"/>
        <end position="446"/>
    </location>
</feature>
<dbReference type="GO" id="GO:0035516">
    <property type="term" value="F:broad specificity oxidative DNA demethylase activity"/>
    <property type="evidence" value="ECO:0007669"/>
    <property type="project" value="TreeGrafter"/>
</dbReference>
<evidence type="ECO:0000259" key="8">
    <source>
        <dbReference type="PROSITE" id="PS51471"/>
    </source>
</evidence>
<dbReference type="PANTHER" id="PTHR16557">
    <property type="entry name" value="ALKYLATED DNA REPAIR PROTEIN ALKB-RELATED"/>
    <property type="match status" value="1"/>
</dbReference>
<dbReference type="GO" id="GO:0008198">
    <property type="term" value="F:ferrous iron binding"/>
    <property type="evidence" value="ECO:0007669"/>
    <property type="project" value="TreeGrafter"/>
</dbReference>
<dbReference type="FunCoup" id="A0A2G5EV25">
    <property type="interactions" value="341"/>
</dbReference>
<dbReference type="EMBL" id="KZ305021">
    <property type="protein sequence ID" value="PIA59613.1"/>
    <property type="molecule type" value="Genomic_DNA"/>
</dbReference>
<reference evidence="9 10" key="1">
    <citation type="submission" date="2017-09" db="EMBL/GenBank/DDBJ databases">
        <title>WGS assembly of Aquilegia coerulea Goldsmith.</title>
        <authorList>
            <person name="Hodges S."/>
            <person name="Kramer E."/>
            <person name="Nordborg M."/>
            <person name="Tomkins J."/>
            <person name="Borevitz J."/>
            <person name="Derieg N."/>
            <person name="Yan J."/>
            <person name="Mihaltcheva S."/>
            <person name="Hayes R.D."/>
            <person name="Rokhsar D."/>
        </authorList>
    </citation>
    <scope>NUCLEOTIDE SEQUENCE [LARGE SCALE GENOMIC DNA]</scope>
    <source>
        <strain evidence="10">cv. Goldsmith</strain>
    </source>
</reference>
<protein>
    <recommendedName>
        <fullName evidence="8">Fe2OG dioxygenase domain-containing protein</fullName>
    </recommendedName>
</protein>
<dbReference type="PROSITE" id="PS51471">
    <property type="entry name" value="FE2OG_OXY"/>
    <property type="match status" value="1"/>
</dbReference>
<dbReference type="Pfam" id="PF13532">
    <property type="entry name" value="2OG-FeII_Oxy_2"/>
    <property type="match status" value="1"/>
</dbReference>
<evidence type="ECO:0000256" key="5">
    <source>
        <dbReference type="ARBA" id="ARBA00023004"/>
    </source>
</evidence>
<feature type="binding site" evidence="6">
    <location>
        <position position="356"/>
    </location>
    <ligand>
        <name>Fe cation</name>
        <dbReference type="ChEBI" id="CHEBI:24875"/>
        <note>catalytic</note>
    </ligand>
</feature>
<keyword evidence="5 6" id="KW-0408">Iron</keyword>
<dbReference type="InterPro" id="IPR005123">
    <property type="entry name" value="Oxoglu/Fe-dep_dioxygenase_dom"/>
</dbReference>
<evidence type="ECO:0000313" key="10">
    <source>
        <dbReference type="Proteomes" id="UP000230069"/>
    </source>
</evidence>
<dbReference type="InterPro" id="IPR004574">
    <property type="entry name" value="Alkb"/>
</dbReference>
<comment type="similarity">
    <text evidence="1">Belongs to the alkB family.</text>
</comment>